<keyword evidence="3" id="KW-0067">ATP-binding</keyword>
<dbReference type="PANTHER" id="PTHR43309">
    <property type="entry name" value="5-OXOPROLINASE SUBUNIT C"/>
    <property type="match status" value="1"/>
</dbReference>
<gene>
    <name evidence="5" type="ORF">KS419_21695</name>
</gene>
<dbReference type="Pfam" id="PF02626">
    <property type="entry name" value="CT_A_B"/>
    <property type="match status" value="1"/>
</dbReference>
<evidence type="ECO:0000256" key="1">
    <source>
        <dbReference type="ARBA" id="ARBA00022741"/>
    </source>
</evidence>
<evidence type="ECO:0000313" key="5">
    <source>
        <dbReference type="EMBL" id="MBU9714359.1"/>
    </source>
</evidence>
<dbReference type="InterPro" id="IPR052708">
    <property type="entry name" value="PxpC"/>
</dbReference>
<dbReference type="PANTHER" id="PTHR43309:SF5">
    <property type="entry name" value="5-OXOPROLINASE SUBUNIT C"/>
    <property type="match status" value="1"/>
</dbReference>
<organism evidence="5 6">
    <name type="scientific">Evansella tamaricis</name>
    <dbReference type="NCBI Taxonomy" id="2069301"/>
    <lineage>
        <taxon>Bacteria</taxon>
        <taxon>Bacillati</taxon>
        <taxon>Bacillota</taxon>
        <taxon>Bacilli</taxon>
        <taxon>Bacillales</taxon>
        <taxon>Bacillaceae</taxon>
        <taxon>Evansella</taxon>
    </lineage>
</organism>
<dbReference type="EMBL" id="JAHQCS010000174">
    <property type="protein sequence ID" value="MBU9714359.1"/>
    <property type="molecule type" value="Genomic_DNA"/>
</dbReference>
<evidence type="ECO:0000256" key="2">
    <source>
        <dbReference type="ARBA" id="ARBA00022801"/>
    </source>
</evidence>
<dbReference type="Proteomes" id="UP000784880">
    <property type="component" value="Unassembled WGS sequence"/>
</dbReference>
<name>A0ABS6JL06_9BACI</name>
<dbReference type="RefSeq" id="WP_217068858.1">
    <property type="nucleotide sequence ID" value="NZ_JAHQCS010000174.1"/>
</dbReference>
<evidence type="ECO:0000259" key="4">
    <source>
        <dbReference type="SMART" id="SM00797"/>
    </source>
</evidence>
<keyword evidence="1" id="KW-0547">Nucleotide-binding</keyword>
<protein>
    <submittedName>
        <fullName evidence="5">Biotin-dependent carboxyltransferase family protein</fullName>
    </submittedName>
</protein>
<accession>A0ABS6JL06</accession>
<dbReference type="InterPro" id="IPR003778">
    <property type="entry name" value="CT_A_B"/>
</dbReference>
<dbReference type="NCBIfam" id="TIGR00724">
    <property type="entry name" value="urea_amlyse_rel"/>
    <property type="match status" value="1"/>
</dbReference>
<sequence length="344" mass="38413">MKMFEVVDPGLHTTIQDLGRTGFQHVGISPAGAMDDFAFQLGNLLLGNERNAAGLEMTMLGPSLRALQSSIIVLSGADLTPTIDGKEIPMWRPVMVLKGQLLCFERPRYGARTYLTILGGIQVPIVLGSKSTYVKGKFGGMEGRALEEGDVIEGEDSLRSSTISEIWGKLRKLQLSASVIPNYPLVGRIRVISGPQDHFFMKETLDVFYRSRFKITNQSDRMGYRLQAFKVTRDSLPVSLSIPYKENREMLTDIVTKGSIQVPGNGKPILLMADRQTSGGYPKIANVISVDLWKVAQLLPGQEIHFEKTSVEAAQQEFRKREYLFQQIEIYLRLQRQMTGGKIN</sequence>
<evidence type="ECO:0000313" key="6">
    <source>
        <dbReference type="Proteomes" id="UP000784880"/>
    </source>
</evidence>
<feature type="domain" description="Carboxyltransferase" evidence="4">
    <location>
        <begin position="25"/>
        <end position="324"/>
    </location>
</feature>
<keyword evidence="2" id="KW-0378">Hydrolase</keyword>
<keyword evidence="6" id="KW-1185">Reference proteome</keyword>
<dbReference type="SMART" id="SM00797">
    <property type="entry name" value="AHS2"/>
    <property type="match status" value="1"/>
</dbReference>
<comment type="caution">
    <text evidence="5">The sequence shown here is derived from an EMBL/GenBank/DDBJ whole genome shotgun (WGS) entry which is preliminary data.</text>
</comment>
<evidence type="ECO:0000256" key="3">
    <source>
        <dbReference type="ARBA" id="ARBA00022840"/>
    </source>
</evidence>
<proteinExistence type="predicted"/>
<reference evidence="5 6" key="1">
    <citation type="submission" date="2021-06" db="EMBL/GenBank/DDBJ databases">
        <title>Bacillus sp. RD4P76, an endophyte from a halophyte.</title>
        <authorList>
            <person name="Sun J.-Q."/>
        </authorList>
    </citation>
    <scope>NUCLEOTIDE SEQUENCE [LARGE SCALE GENOMIC DNA]</scope>
    <source>
        <strain evidence="5 6">CGMCC 1.15917</strain>
    </source>
</reference>